<evidence type="ECO:0000313" key="5">
    <source>
        <dbReference type="Proteomes" id="UP000730739"/>
    </source>
</evidence>
<dbReference type="InterPro" id="IPR052155">
    <property type="entry name" value="Biofilm_reg_signaling"/>
</dbReference>
<feature type="domain" description="GGDEF" evidence="3">
    <location>
        <begin position="290"/>
        <end position="420"/>
    </location>
</feature>
<dbReference type="PANTHER" id="PTHR44757:SF2">
    <property type="entry name" value="BIOFILM ARCHITECTURE MAINTENANCE PROTEIN MBAA"/>
    <property type="match status" value="1"/>
</dbReference>
<feature type="modified residue" description="4-aspartylphosphate" evidence="1">
    <location>
        <position position="59"/>
    </location>
</feature>
<name>A0ABS4R118_9HYPH</name>
<proteinExistence type="predicted"/>
<gene>
    <name evidence="4" type="ORF">J2Z31_003115</name>
</gene>
<evidence type="ECO:0000313" key="4">
    <source>
        <dbReference type="EMBL" id="MBP2236601.1"/>
    </source>
</evidence>
<evidence type="ECO:0000259" key="2">
    <source>
        <dbReference type="PROSITE" id="PS50110"/>
    </source>
</evidence>
<evidence type="ECO:0000259" key="3">
    <source>
        <dbReference type="PROSITE" id="PS50887"/>
    </source>
</evidence>
<evidence type="ECO:0000256" key="1">
    <source>
        <dbReference type="PROSITE-ProRule" id="PRU00169"/>
    </source>
</evidence>
<dbReference type="PANTHER" id="PTHR44757">
    <property type="entry name" value="DIGUANYLATE CYCLASE DGCP"/>
    <property type="match status" value="1"/>
</dbReference>
<protein>
    <submittedName>
        <fullName evidence="4">Diguanylate cyclase (GGDEF)-like protein</fullName>
    </submittedName>
</protein>
<dbReference type="InterPro" id="IPR043128">
    <property type="entry name" value="Rev_trsase/Diguanyl_cyclase"/>
</dbReference>
<dbReference type="SUPFAM" id="SSF52172">
    <property type="entry name" value="CheY-like"/>
    <property type="match status" value="1"/>
</dbReference>
<dbReference type="NCBIfam" id="TIGR00254">
    <property type="entry name" value="GGDEF"/>
    <property type="match status" value="1"/>
</dbReference>
<dbReference type="Pfam" id="PF12860">
    <property type="entry name" value="PAS_7"/>
    <property type="match status" value="1"/>
</dbReference>
<dbReference type="Gene3D" id="3.30.70.270">
    <property type="match status" value="1"/>
</dbReference>
<sequence length="462" mass="51390">MMKPAAVTGSLILAGGSYRDASRVARKLRENGYSCVCSPDYRTFEQHTRWLKPDLLLLDIGIYEEFFGDAKRREQVQAIPAIHLVSTAADRTRAFAAGAVDYIIKPVLTEELLLRVRAQIELLQTQKQLAQRNMQFATTLENIGQGVCFFDSDQRLILSNRRYAEVYGLPPELVRPGMTLSEITQLRYSVGACPVVPHDEYLAWCDSINSKSSPQDWTMELKSGKVIRVHHERTANGGWVSTHEDITEHRNAERQIAHLALHDPLTDLPNRAALKQKLETLLEQHRTQGSQFAVLCLDLDRFKEVNDLFGHNVGDMVLCLAAKRLCAAAVGAFVARLGGDEFMVLAEADASSAAQLADLTITVLSEDAEIEGTRIRMGTSIGVAIFPADGDNAAELISNADAALYRAKADGRGTARFFEPQMDKWLRERRALQRDLQAAISEQQLSIVYQPQANIGGGYHWL</sequence>
<dbReference type="Pfam" id="PF00990">
    <property type="entry name" value="GGDEF"/>
    <property type="match status" value="1"/>
</dbReference>
<dbReference type="PROSITE" id="PS50110">
    <property type="entry name" value="RESPONSE_REGULATORY"/>
    <property type="match status" value="1"/>
</dbReference>
<dbReference type="EMBL" id="JAGILA010000003">
    <property type="protein sequence ID" value="MBP2236601.1"/>
    <property type="molecule type" value="Genomic_DNA"/>
</dbReference>
<dbReference type="InterPro" id="IPR001789">
    <property type="entry name" value="Sig_transdc_resp-reg_receiver"/>
</dbReference>
<dbReference type="CDD" id="cd01949">
    <property type="entry name" value="GGDEF"/>
    <property type="match status" value="1"/>
</dbReference>
<dbReference type="SUPFAM" id="SSF55785">
    <property type="entry name" value="PYP-like sensor domain (PAS domain)"/>
    <property type="match status" value="1"/>
</dbReference>
<dbReference type="PROSITE" id="PS50887">
    <property type="entry name" value="GGDEF"/>
    <property type="match status" value="1"/>
</dbReference>
<dbReference type="InterPro" id="IPR029787">
    <property type="entry name" value="Nucleotide_cyclase"/>
</dbReference>
<dbReference type="SUPFAM" id="SSF55073">
    <property type="entry name" value="Nucleotide cyclase"/>
    <property type="match status" value="1"/>
</dbReference>
<dbReference type="InterPro" id="IPR011006">
    <property type="entry name" value="CheY-like_superfamily"/>
</dbReference>
<keyword evidence="5" id="KW-1185">Reference proteome</keyword>
<dbReference type="Gene3D" id="3.40.50.2300">
    <property type="match status" value="1"/>
</dbReference>
<comment type="caution">
    <text evidence="4">The sequence shown here is derived from an EMBL/GenBank/DDBJ whole genome shotgun (WGS) entry which is preliminary data.</text>
</comment>
<organism evidence="4 5">
    <name type="scientific">Sinorhizobium kostiense</name>
    <dbReference type="NCBI Taxonomy" id="76747"/>
    <lineage>
        <taxon>Bacteria</taxon>
        <taxon>Pseudomonadati</taxon>
        <taxon>Pseudomonadota</taxon>
        <taxon>Alphaproteobacteria</taxon>
        <taxon>Hyphomicrobiales</taxon>
        <taxon>Rhizobiaceae</taxon>
        <taxon>Sinorhizobium/Ensifer group</taxon>
        <taxon>Sinorhizobium</taxon>
    </lineage>
</organism>
<dbReference type="SMART" id="SM00267">
    <property type="entry name" value="GGDEF"/>
    <property type="match status" value="1"/>
</dbReference>
<dbReference type="Proteomes" id="UP000730739">
    <property type="component" value="Unassembled WGS sequence"/>
</dbReference>
<feature type="domain" description="Response regulatory" evidence="2">
    <location>
        <begin position="10"/>
        <end position="120"/>
    </location>
</feature>
<dbReference type="InterPro" id="IPR000160">
    <property type="entry name" value="GGDEF_dom"/>
</dbReference>
<reference evidence="4 5" key="1">
    <citation type="submission" date="2021-03" db="EMBL/GenBank/DDBJ databases">
        <title>Genomic Encyclopedia of Type Strains, Phase IV (KMG-IV): sequencing the most valuable type-strain genomes for metagenomic binning, comparative biology and taxonomic classification.</title>
        <authorList>
            <person name="Goeker M."/>
        </authorList>
    </citation>
    <scope>NUCLEOTIDE SEQUENCE [LARGE SCALE GENOMIC DNA]</scope>
    <source>
        <strain evidence="4 5">DSM 13372</strain>
    </source>
</reference>
<keyword evidence="1" id="KW-0597">Phosphoprotein</keyword>
<accession>A0ABS4R118</accession>
<dbReference type="Gene3D" id="3.30.450.20">
    <property type="entry name" value="PAS domain"/>
    <property type="match status" value="1"/>
</dbReference>
<dbReference type="InterPro" id="IPR035965">
    <property type="entry name" value="PAS-like_dom_sf"/>
</dbReference>